<evidence type="ECO:0000259" key="3">
    <source>
        <dbReference type="Pfam" id="PF13649"/>
    </source>
</evidence>
<dbReference type="EMBL" id="LN734822">
    <property type="protein sequence ID" value="CEL25372.1"/>
    <property type="molecule type" value="Genomic_DNA"/>
</dbReference>
<dbReference type="AlphaFoldDB" id="A0A089ZF44"/>
<evidence type="ECO:0000256" key="2">
    <source>
        <dbReference type="ARBA" id="ARBA00022679"/>
    </source>
</evidence>
<keyword evidence="2 4" id="KW-0808">Transferase</keyword>
<dbReference type="PANTHER" id="PTHR43861">
    <property type="entry name" value="TRANS-ACONITATE 2-METHYLTRANSFERASE-RELATED"/>
    <property type="match status" value="1"/>
</dbReference>
<protein>
    <submittedName>
        <fullName evidence="4">SAM-dependent methyltransferase</fullName>
    </submittedName>
    <submittedName>
        <fullName evidence="5">Type 12 methyltransferase</fullName>
    </submittedName>
</protein>
<sequence>MKHVKNHFEEEAEEFDQLIQTIIPFYEDMVSALVLSLPFHPKEQIKILDLGCGTGNISQKIKEKFPNARITCVDLAENMIKMAKTKLSPYDDIEYLRADFRELEFQEEYEAVVSSLALHHLSPEEQRSFYRRIIGFLKGGGVFYNADNILGSTPYLNQVYMDKWVEFMLQYRSREEVEEIWLPKHREEDFPSPLHHHIQWMKESGFTDVDVVWKYYMFGVYGGKK</sequence>
<proteinExistence type="predicted"/>
<dbReference type="KEGG" id="mfi:DSM1535_0653"/>
<dbReference type="Gene3D" id="3.40.50.150">
    <property type="entry name" value="Vaccinia Virus protein VP39"/>
    <property type="match status" value="1"/>
</dbReference>
<dbReference type="GO" id="GO:0032259">
    <property type="term" value="P:methylation"/>
    <property type="evidence" value="ECO:0007669"/>
    <property type="project" value="UniProtKB-KW"/>
</dbReference>
<gene>
    <name evidence="4" type="ORF">BRM9_0699</name>
    <name evidence="5" type="ORF">DSM1535_0653</name>
    <name evidence="6" type="ORF">MB9_1737</name>
</gene>
<dbReference type="GeneID" id="26739972"/>
<dbReference type="KEGG" id="mfc:BRM9_0699"/>
<keyword evidence="1 4" id="KW-0489">Methyltransferase</keyword>
<dbReference type="EMBL" id="LN515531">
    <property type="protein sequence ID" value="CEA13014.1"/>
    <property type="molecule type" value="Genomic_DNA"/>
</dbReference>
<dbReference type="STRING" id="2162.BRM9_0699"/>
<reference evidence="5" key="2">
    <citation type="submission" date="2014-08" db="EMBL/GenBank/DDBJ databases">
        <authorList>
            <person name="Wibberg D."/>
        </authorList>
    </citation>
    <scope>NUCLEOTIDE SEQUENCE</scope>
</reference>
<evidence type="ECO:0000256" key="1">
    <source>
        <dbReference type="ARBA" id="ARBA00022603"/>
    </source>
</evidence>
<evidence type="ECO:0000313" key="6">
    <source>
        <dbReference type="EMBL" id="CEL25372.1"/>
    </source>
</evidence>
<dbReference type="InterPro" id="IPR029063">
    <property type="entry name" value="SAM-dependent_MTases_sf"/>
</dbReference>
<dbReference type="EMBL" id="CP006933">
    <property type="protein sequence ID" value="AIS31520.1"/>
    <property type="molecule type" value="Genomic_DNA"/>
</dbReference>
<dbReference type="InterPro" id="IPR041698">
    <property type="entry name" value="Methyltransf_25"/>
</dbReference>
<feature type="domain" description="Methyltransferase" evidence="3">
    <location>
        <begin position="47"/>
        <end position="141"/>
    </location>
</feature>
<accession>A0A089ZF44</accession>
<keyword evidence="8" id="KW-1185">Reference proteome</keyword>
<evidence type="ECO:0000313" key="5">
    <source>
        <dbReference type="EMBL" id="CEA13014.1"/>
    </source>
</evidence>
<dbReference type="PANTHER" id="PTHR43861:SF1">
    <property type="entry name" value="TRANS-ACONITATE 2-METHYLTRANSFERASE"/>
    <property type="match status" value="1"/>
</dbReference>
<dbReference type="CDD" id="cd02440">
    <property type="entry name" value="AdoMet_MTases"/>
    <property type="match status" value="1"/>
</dbReference>
<evidence type="ECO:0000313" key="8">
    <source>
        <dbReference type="Proteomes" id="UP000062768"/>
    </source>
</evidence>
<reference evidence="4" key="1">
    <citation type="submission" date="2013-12" db="EMBL/GenBank/DDBJ databases">
        <title>The complete genome sequence of Methanobacterium sp. BRM9.</title>
        <authorList>
            <consortium name="Pastoral Greenhouse Gas Research Consortium"/>
            <person name="Kelly W.J."/>
            <person name="Leahy S.C."/>
            <person name="Perry R."/>
            <person name="Li D."/>
            <person name="Altermann E."/>
            <person name="Lambie S.C."/>
            <person name="Attwood G.T."/>
        </authorList>
    </citation>
    <scope>NUCLEOTIDE SEQUENCE [LARGE SCALE GENOMIC DNA]</scope>
    <source>
        <strain evidence="4">BRM9</strain>
    </source>
</reference>
<dbReference type="GO" id="GO:0008168">
    <property type="term" value="F:methyltransferase activity"/>
    <property type="evidence" value="ECO:0007669"/>
    <property type="project" value="UniProtKB-KW"/>
</dbReference>
<dbReference type="Pfam" id="PF13649">
    <property type="entry name" value="Methyltransf_25"/>
    <property type="match status" value="1"/>
</dbReference>
<evidence type="ECO:0000313" key="4">
    <source>
        <dbReference type="EMBL" id="AIS31520.1"/>
    </source>
</evidence>
<name>A0A089ZF44_METFO</name>
<dbReference type="Proteomes" id="UP000062768">
    <property type="component" value="Chromosome I"/>
</dbReference>
<dbReference type="RefSeq" id="WP_048072280.1">
    <property type="nucleotide sequence ID" value="NZ_CALCVY010000216.1"/>
</dbReference>
<reference evidence="6" key="3">
    <citation type="submission" date="2014-09" db="EMBL/GenBank/DDBJ databases">
        <authorList>
            <person name="Bishop-Lilly K.A."/>
            <person name="Broomall S.M."/>
            <person name="Chain P.S."/>
            <person name="Chertkov O."/>
            <person name="Coyne S.R."/>
            <person name="Daligault H.E."/>
            <person name="Davenport K.W."/>
            <person name="Erkkila T."/>
            <person name="Frey K.G."/>
            <person name="Gibbons H.S."/>
            <person name="Gu W."/>
            <person name="Jaissle J."/>
            <person name="Johnson S.L."/>
            <person name="Koroleva G.I."/>
            <person name="Ladner J.T."/>
            <person name="Lo C.-C."/>
            <person name="Minogue T.D."/>
            <person name="Munk C."/>
            <person name="Palacios G.F."/>
            <person name="Redden C.L."/>
            <person name="Rosenzweig C.N."/>
            <person name="Scholz M.B."/>
            <person name="Teshima H."/>
            <person name="Xu Y."/>
        </authorList>
    </citation>
    <scope>NUCLEOTIDE SEQUENCE</scope>
    <source>
        <strain evidence="6">Mb9</strain>
    </source>
</reference>
<evidence type="ECO:0000313" key="7">
    <source>
        <dbReference type="Proteomes" id="UP000029661"/>
    </source>
</evidence>
<dbReference type="OrthoDB" id="57427at2157"/>
<dbReference type="SUPFAM" id="SSF53335">
    <property type="entry name" value="S-adenosyl-L-methionine-dependent methyltransferases"/>
    <property type="match status" value="1"/>
</dbReference>
<dbReference type="PATRIC" id="fig|2162.10.peg.1812"/>
<organism evidence="4 7">
    <name type="scientific">Methanobacterium formicicum</name>
    <dbReference type="NCBI Taxonomy" id="2162"/>
    <lineage>
        <taxon>Archaea</taxon>
        <taxon>Methanobacteriati</taxon>
        <taxon>Methanobacteriota</taxon>
        <taxon>Methanomada group</taxon>
        <taxon>Methanobacteria</taxon>
        <taxon>Methanobacteriales</taxon>
        <taxon>Methanobacteriaceae</taxon>
        <taxon>Methanobacterium</taxon>
    </lineage>
</organism>
<dbReference type="Proteomes" id="UP000029661">
    <property type="component" value="Chromosome"/>
</dbReference>